<organism evidence="1 2">
    <name type="scientific">Nocardia puris</name>
    <dbReference type="NCBI Taxonomy" id="208602"/>
    <lineage>
        <taxon>Bacteria</taxon>
        <taxon>Bacillati</taxon>
        <taxon>Actinomycetota</taxon>
        <taxon>Actinomycetes</taxon>
        <taxon>Mycobacteriales</taxon>
        <taxon>Nocardiaceae</taxon>
        <taxon>Nocardia</taxon>
    </lineage>
</organism>
<dbReference type="NCBIfam" id="NF033545">
    <property type="entry name" value="transpos_IS630"/>
    <property type="match status" value="1"/>
</dbReference>
<dbReference type="STRING" id="1210090.GCA_001613185_04130"/>
<comment type="caution">
    <text evidence="1">The sequence shown here is derived from an EMBL/GenBank/DDBJ whole genome shotgun (WGS) entry which is preliminary data.</text>
</comment>
<gene>
    <name evidence="1" type="ORF">DFR74_11823</name>
</gene>
<proteinExistence type="predicted"/>
<keyword evidence="2" id="KW-1185">Reference proteome</keyword>
<dbReference type="Proteomes" id="UP000252586">
    <property type="component" value="Unassembled WGS sequence"/>
</dbReference>
<accession>A0A366D268</accession>
<dbReference type="InterPro" id="IPR047655">
    <property type="entry name" value="Transpos_IS630-like"/>
</dbReference>
<name>A0A366D268_9NOCA</name>
<dbReference type="SUPFAM" id="SSF46689">
    <property type="entry name" value="Homeodomain-like"/>
    <property type="match status" value="1"/>
</dbReference>
<dbReference type="EMBL" id="QNRE01000018">
    <property type="protein sequence ID" value="RBO83599.1"/>
    <property type="molecule type" value="Genomic_DNA"/>
</dbReference>
<dbReference type="InterPro" id="IPR009057">
    <property type="entry name" value="Homeodomain-like_sf"/>
</dbReference>
<evidence type="ECO:0000313" key="2">
    <source>
        <dbReference type="Proteomes" id="UP000252586"/>
    </source>
</evidence>
<protein>
    <submittedName>
        <fullName evidence="1">RpiR family transcriptional regulator</fullName>
    </submittedName>
</protein>
<sequence>MLHRARAATSTQAYALRCRIVLACAEPGARNSHVAARLGVSAPTVAKWRERFIERGLAGLDDQPRSGRPKSIPPDRIRQVVTLTLEQVPADSRRWTRASMAARTGLSKSTIGRIWRRFGFAPHLAGWFKIPVAPPFLDNVVDIVGLYRNASEKAVVLCTDRESGGRMFAGARSSEPRTRERPRRTAGLVAVFGTGHRERLAESRRTRRAVEFTKFLASVDARVPAELDVHVVCNNYATNRTSIVQEWLAAHPRFHPHFTPAGISWLDRAERWMALLADQLVHCVSHGSGETVERDVRAWVERWKSDPLPIGWKKAAGEAIGSLAGYLQRFSTAERKHCASLR</sequence>
<dbReference type="Pfam" id="PF13565">
    <property type="entry name" value="HTH_32"/>
    <property type="match status" value="1"/>
</dbReference>
<dbReference type="AlphaFoldDB" id="A0A366D268"/>
<evidence type="ECO:0000313" key="1">
    <source>
        <dbReference type="EMBL" id="RBO83599.1"/>
    </source>
</evidence>
<reference evidence="1 2" key="1">
    <citation type="submission" date="2018-06" db="EMBL/GenBank/DDBJ databases">
        <title>Genomic Encyclopedia of Type Strains, Phase IV (KMG-IV): sequencing the most valuable type-strain genomes for metagenomic binning, comparative biology and taxonomic classification.</title>
        <authorList>
            <person name="Goeker M."/>
        </authorList>
    </citation>
    <scope>NUCLEOTIDE SEQUENCE [LARGE SCALE GENOMIC DNA]</scope>
    <source>
        <strain evidence="1 2">DSM 44599</strain>
    </source>
</reference>
<dbReference type="RefSeq" id="WP_228801665.1">
    <property type="nucleotide sequence ID" value="NZ_JADLRD010000020.1"/>
</dbReference>